<dbReference type="InterPro" id="IPR029044">
    <property type="entry name" value="Nucleotide-diphossugar_trans"/>
</dbReference>
<keyword evidence="5" id="KW-1003">Cell membrane</keyword>
<evidence type="ECO:0000259" key="14">
    <source>
        <dbReference type="Pfam" id="PF13632"/>
    </source>
</evidence>
<dbReference type="AlphaFoldDB" id="A0A8K0V7B3"/>
<keyword evidence="6" id="KW-0997">Cell inner membrane</keyword>
<dbReference type="RefSeq" id="WP_202687119.1">
    <property type="nucleotide sequence ID" value="NZ_JAESVN010000001.1"/>
</dbReference>
<dbReference type="Gene3D" id="3.90.550.10">
    <property type="entry name" value="Spore Coat Polysaccharide Biosynthesis Protein SpsA, Chain A"/>
    <property type="match status" value="1"/>
</dbReference>
<dbReference type="GO" id="GO:0005886">
    <property type="term" value="C:plasma membrane"/>
    <property type="evidence" value="ECO:0007669"/>
    <property type="project" value="UniProtKB-SubCell"/>
</dbReference>
<gene>
    <name evidence="15" type="primary">mdoH</name>
    <name evidence="15" type="ORF">JL811_04455</name>
</gene>
<accession>A0A8K0V7B3</accession>
<keyword evidence="9 13" id="KW-0812">Transmembrane</keyword>
<evidence type="ECO:0000313" key="15">
    <source>
        <dbReference type="EMBL" id="MBL4916466.1"/>
    </source>
</evidence>
<feature type="domain" description="Glycosyltransferase 2-like" evidence="14">
    <location>
        <begin position="190"/>
        <end position="391"/>
    </location>
</feature>
<evidence type="ECO:0000256" key="1">
    <source>
        <dbReference type="ARBA" id="ARBA00004429"/>
    </source>
</evidence>
<reference evidence="15" key="1">
    <citation type="submission" date="2021-01" db="EMBL/GenBank/DDBJ databases">
        <title>Tabrizicola alba sp. nov. a motile alkaliphilic bacterium isolated from a soda lake.</title>
        <authorList>
            <person name="Szuroczki S."/>
            <person name="Abbaszade G."/>
            <person name="Schumann P."/>
            <person name="Toth E."/>
        </authorList>
    </citation>
    <scope>NUCLEOTIDE SEQUENCE</scope>
    <source>
        <strain evidence="15">DMG-N-6</strain>
    </source>
</reference>
<keyword evidence="7" id="KW-0328">Glycosyltransferase</keyword>
<proteinExistence type="inferred from homology"/>
<evidence type="ECO:0000313" key="16">
    <source>
        <dbReference type="Proteomes" id="UP000648908"/>
    </source>
</evidence>
<feature type="transmembrane region" description="Helical" evidence="13">
    <location>
        <begin position="12"/>
        <end position="36"/>
    </location>
</feature>
<dbReference type="NCBIfam" id="NF003959">
    <property type="entry name" value="PRK05454.2-2"/>
    <property type="match status" value="1"/>
</dbReference>
<keyword evidence="8" id="KW-0808">Transferase</keyword>
<dbReference type="PANTHER" id="PTHR43867">
    <property type="entry name" value="CELLULOSE SYNTHASE CATALYTIC SUBUNIT A [UDP-FORMING]"/>
    <property type="match status" value="1"/>
</dbReference>
<evidence type="ECO:0000256" key="12">
    <source>
        <dbReference type="SAM" id="MobiDB-lite"/>
    </source>
</evidence>
<dbReference type="SUPFAM" id="SSF53448">
    <property type="entry name" value="Nucleotide-diphospho-sugar transferases"/>
    <property type="match status" value="1"/>
</dbReference>
<dbReference type="Pfam" id="PF13632">
    <property type="entry name" value="Glyco_trans_2_3"/>
    <property type="match status" value="1"/>
</dbReference>
<dbReference type="NCBIfam" id="NF003958">
    <property type="entry name" value="PRK05454.2-1"/>
    <property type="match status" value="1"/>
</dbReference>
<dbReference type="PROSITE" id="PS51257">
    <property type="entry name" value="PROKAR_LIPOPROTEIN"/>
    <property type="match status" value="1"/>
</dbReference>
<evidence type="ECO:0000256" key="4">
    <source>
        <dbReference type="ARBA" id="ARBA00020585"/>
    </source>
</evidence>
<feature type="region of interest" description="Disordered" evidence="12">
    <location>
        <begin position="584"/>
        <end position="605"/>
    </location>
</feature>
<feature type="transmembrane region" description="Helical" evidence="13">
    <location>
        <begin position="409"/>
        <end position="432"/>
    </location>
</feature>
<dbReference type="EMBL" id="JAESVN010000001">
    <property type="protein sequence ID" value="MBL4916466.1"/>
    <property type="molecule type" value="Genomic_DNA"/>
</dbReference>
<comment type="caution">
    <text evidence="15">The sequence shown here is derived from an EMBL/GenBank/DDBJ whole genome shotgun (WGS) entry which is preliminary data.</text>
</comment>
<feature type="transmembrane region" description="Helical" evidence="13">
    <location>
        <begin position="453"/>
        <end position="470"/>
    </location>
</feature>
<dbReference type="CDD" id="cd04191">
    <property type="entry name" value="Glucan_BSP_MdoH"/>
    <property type="match status" value="1"/>
</dbReference>
<comment type="similarity">
    <text evidence="3">Belongs to the glycosyltransferase 2 family. OpgH subfamily.</text>
</comment>
<dbReference type="PANTHER" id="PTHR43867:SF5">
    <property type="entry name" value="GLUCANS BIOSYNTHESIS GLUCOSYLTRANSFERASE H"/>
    <property type="match status" value="1"/>
</dbReference>
<evidence type="ECO:0000256" key="8">
    <source>
        <dbReference type="ARBA" id="ARBA00022679"/>
    </source>
</evidence>
<comment type="subcellular location">
    <subcellularLocation>
        <location evidence="1">Cell inner membrane</location>
        <topology evidence="1">Multi-pass membrane protein</topology>
    </subcellularLocation>
</comment>
<evidence type="ECO:0000256" key="2">
    <source>
        <dbReference type="ARBA" id="ARBA00005001"/>
    </source>
</evidence>
<dbReference type="InterPro" id="IPR050321">
    <property type="entry name" value="Glycosyltr_2/OpgH_subfam"/>
</dbReference>
<protein>
    <recommendedName>
        <fullName evidence="4">Glucans biosynthesis glucosyltransferase H</fullName>
    </recommendedName>
</protein>
<keyword evidence="11 13" id="KW-0472">Membrane</keyword>
<feature type="transmembrane region" description="Helical" evidence="13">
    <location>
        <begin position="529"/>
        <end position="547"/>
    </location>
</feature>
<dbReference type="Proteomes" id="UP000648908">
    <property type="component" value="Unassembled WGS sequence"/>
</dbReference>
<keyword evidence="16" id="KW-1185">Reference proteome</keyword>
<evidence type="ECO:0000256" key="3">
    <source>
        <dbReference type="ARBA" id="ARBA00009337"/>
    </source>
</evidence>
<feature type="transmembrane region" description="Helical" evidence="13">
    <location>
        <begin position="48"/>
        <end position="70"/>
    </location>
</feature>
<evidence type="ECO:0000256" key="9">
    <source>
        <dbReference type="ARBA" id="ARBA00022692"/>
    </source>
</evidence>
<name>A0A8K0V7B3_9RHOB</name>
<dbReference type="InterPro" id="IPR001173">
    <property type="entry name" value="Glyco_trans_2-like"/>
</dbReference>
<sequence>MIKGPGARAIMLRALALTLSLTAGCAGFMLFLRFGWADGRDAMDMLRAALIFAATCWLAWGAVQALAGLTTRPPRMSERMAQAEPAGLGRCAILVPVYNEDPVTTFARIAAMARSLDLTGQAERFHFAILSDTREADISAQEEDWFRHLLAETGWQGRIFYRRRSDNRGRKAGNIEDFIKRSGAAYDFAVILDADSLMEGETMVEMLRLMEAQPDLGLLQTLPRVTRANTLFGRVMQFSAAFYSPVFCRGLAMMQGRTGPFWGHNAIVRMRAFADSCGLPELRGKPPFGGHVMSHDYVEAALLARAGWTVRVDDDLGGSYEEGPGNVVAHAKRDRRWAQGNLQHARLLTAPGLKPWSRFIFVQGILAYVSPVFWLGFLLASIAAPLFAPPPDYFPVEYWPFPVLPVSEASMAIGLAIGIFGLLFLPKVLIWLDAAIRGRSSGFGGRIRALGSVLAELLFSSLLAPIFLMYQTRALWQILRGADAGWPAQARGEGQLSLRAAWAASHWIVSSGGIGLFLALWLSPALVPWLLPVLAPMLIAPLIISWSSGHSHSGLFRTPEEMAEPPVLALHRLILDRWQAPEAKDDSGAPVAAHTQPGAVLAEHA</sequence>
<feature type="transmembrane region" description="Helical" evidence="13">
    <location>
        <begin position="365"/>
        <end position="389"/>
    </location>
</feature>
<comment type="pathway">
    <text evidence="2">Glycan metabolism; osmoregulated periplasmic glucan (OPG) biosynthesis.</text>
</comment>
<dbReference type="GO" id="GO:0016758">
    <property type="term" value="F:hexosyltransferase activity"/>
    <property type="evidence" value="ECO:0007669"/>
    <property type="project" value="TreeGrafter"/>
</dbReference>
<evidence type="ECO:0000256" key="6">
    <source>
        <dbReference type="ARBA" id="ARBA00022519"/>
    </source>
</evidence>
<evidence type="ECO:0000256" key="13">
    <source>
        <dbReference type="SAM" id="Phobius"/>
    </source>
</evidence>
<evidence type="ECO:0000256" key="10">
    <source>
        <dbReference type="ARBA" id="ARBA00022989"/>
    </source>
</evidence>
<evidence type="ECO:0000256" key="11">
    <source>
        <dbReference type="ARBA" id="ARBA00023136"/>
    </source>
</evidence>
<keyword evidence="10 13" id="KW-1133">Transmembrane helix</keyword>
<feature type="transmembrane region" description="Helical" evidence="13">
    <location>
        <begin position="500"/>
        <end position="522"/>
    </location>
</feature>
<evidence type="ECO:0000256" key="7">
    <source>
        <dbReference type="ARBA" id="ARBA00022676"/>
    </source>
</evidence>
<organism evidence="15 16">
    <name type="scientific">Szabonella alba</name>
    <dbReference type="NCBI Taxonomy" id="2804194"/>
    <lineage>
        <taxon>Bacteria</taxon>
        <taxon>Pseudomonadati</taxon>
        <taxon>Pseudomonadota</taxon>
        <taxon>Alphaproteobacteria</taxon>
        <taxon>Rhodobacterales</taxon>
        <taxon>Paracoccaceae</taxon>
        <taxon>Szabonella</taxon>
    </lineage>
</organism>
<dbReference type="NCBIfam" id="NF003962">
    <property type="entry name" value="PRK05454.2-5"/>
    <property type="match status" value="1"/>
</dbReference>
<evidence type="ECO:0000256" key="5">
    <source>
        <dbReference type="ARBA" id="ARBA00022475"/>
    </source>
</evidence>